<dbReference type="InterPro" id="IPR029787">
    <property type="entry name" value="Nucleotide_cyclase"/>
</dbReference>
<evidence type="ECO:0000256" key="3">
    <source>
        <dbReference type="PROSITE-ProRule" id="PRU00169"/>
    </source>
</evidence>
<feature type="modified residue" description="4-aspartylphosphate" evidence="3">
    <location>
        <position position="53"/>
    </location>
</feature>
<keyword evidence="3" id="KW-0597">Phosphoprotein</keyword>
<dbReference type="AlphaFoldDB" id="A0A1G9B943"/>
<dbReference type="SMART" id="SM00267">
    <property type="entry name" value="GGDEF"/>
    <property type="match status" value="1"/>
</dbReference>
<protein>
    <recommendedName>
        <fullName evidence="1">diguanylate cyclase</fullName>
        <ecNumber evidence="1">2.7.7.65</ecNumber>
    </recommendedName>
</protein>
<dbReference type="NCBIfam" id="TIGR00254">
    <property type="entry name" value="GGDEF"/>
    <property type="match status" value="1"/>
</dbReference>
<dbReference type="SUPFAM" id="SSF55073">
    <property type="entry name" value="Nucleotide cyclase"/>
    <property type="match status" value="1"/>
</dbReference>
<dbReference type="InterPro" id="IPR043128">
    <property type="entry name" value="Rev_trsase/Diguanyl_cyclase"/>
</dbReference>
<dbReference type="PROSITE" id="PS50887">
    <property type="entry name" value="GGDEF"/>
    <property type="match status" value="1"/>
</dbReference>
<dbReference type="GO" id="GO:0043709">
    <property type="term" value="P:cell adhesion involved in single-species biofilm formation"/>
    <property type="evidence" value="ECO:0007669"/>
    <property type="project" value="TreeGrafter"/>
</dbReference>
<dbReference type="InterPro" id="IPR011006">
    <property type="entry name" value="CheY-like_superfamily"/>
</dbReference>
<evidence type="ECO:0000313" key="7">
    <source>
        <dbReference type="Proteomes" id="UP000199328"/>
    </source>
</evidence>
<dbReference type="InterPro" id="IPR050469">
    <property type="entry name" value="Diguanylate_Cyclase"/>
</dbReference>
<dbReference type="EC" id="2.7.7.65" evidence="1"/>
<dbReference type="Gene3D" id="3.30.70.270">
    <property type="match status" value="1"/>
</dbReference>
<accession>A0A1G9B943</accession>
<proteinExistence type="predicted"/>
<organism evidence="6 7">
    <name type="scientific">Meinhardsimonia xiamenensis</name>
    <dbReference type="NCBI Taxonomy" id="990712"/>
    <lineage>
        <taxon>Bacteria</taxon>
        <taxon>Pseudomonadati</taxon>
        <taxon>Pseudomonadota</taxon>
        <taxon>Alphaproteobacteria</taxon>
        <taxon>Rhodobacterales</taxon>
        <taxon>Paracoccaceae</taxon>
        <taxon>Meinhardsimonia</taxon>
    </lineage>
</organism>
<dbReference type="Pfam" id="PF00072">
    <property type="entry name" value="Response_reg"/>
    <property type="match status" value="1"/>
</dbReference>
<feature type="domain" description="GGDEF" evidence="5">
    <location>
        <begin position="318"/>
        <end position="460"/>
    </location>
</feature>
<dbReference type="Pfam" id="PF00990">
    <property type="entry name" value="GGDEF"/>
    <property type="match status" value="1"/>
</dbReference>
<evidence type="ECO:0000313" key="6">
    <source>
        <dbReference type="EMBL" id="SDK35624.1"/>
    </source>
</evidence>
<evidence type="ECO:0000256" key="1">
    <source>
        <dbReference type="ARBA" id="ARBA00012528"/>
    </source>
</evidence>
<comment type="catalytic activity">
    <reaction evidence="2">
        <text>2 GTP = 3',3'-c-di-GMP + 2 diphosphate</text>
        <dbReference type="Rhea" id="RHEA:24898"/>
        <dbReference type="ChEBI" id="CHEBI:33019"/>
        <dbReference type="ChEBI" id="CHEBI:37565"/>
        <dbReference type="ChEBI" id="CHEBI:58805"/>
        <dbReference type="EC" id="2.7.7.65"/>
    </reaction>
</comment>
<dbReference type="SMART" id="SM00448">
    <property type="entry name" value="REC"/>
    <property type="match status" value="1"/>
</dbReference>
<dbReference type="RefSeq" id="WP_170068404.1">
    <property type="nucleotide sequence ID" value="NZ_FNFV01000002.1"/>
</dbReference>
<dbReference type="GO" id="GO:0005886">
    <property type="term" value="C:plasma membrane"/>
    <property type="evidence" value="ECO:0007669"/>
    <property type="project" value="TreeGrafter"/>
</dbReference>
<dbReference type="InterPro" id="IPR001789">
    <property type="entry name" value="Sig_transdc_resp-reg_receiver"/>
</dbReference>
<evidence type="ECO:0000259" key="5">
    <source>
        <dbReference type="PROSITE" id="PS50887"/>
    </source>
</evidence>
<feature type="domain" description="Response regulatory" evidence="4">
    <location>
        <begin position="4"/>
        <end position="120"/>
    </location>
</feature>
<evidence type="ECO:0000256" key="2">
    <source>
        <dbReference type="ARBA" id="ARBA00034247"/>
    </source>
</evidence>
<dbReference type="SUPFAM" id="SSF52172">
    <property type="entry name" value="CheY-like"/>
    <property type="match status" value="1"/>
</dbReference>
<dbReference type="PANTHER" id="PTHR45138:SF9">
    <property type="entry name" value="DIGUANYLATE CYCLASE DGCM-RELATED"/>
    <property type="match status" value="1"/>
</dbReference>
<keyword evidence="7" id="KW-1185">Reference proteome</keyword>
<reference evidence="7" key="1">
    <citation type="submission" date="2016-10" db="EMBL/GenBank/DDBJ databases">
        <authorList>
            <person name="Varghese N."/>
            <person name="Submissions S."/>
        </authorList>
    </citation>
    <scope>NUCLEOTIDE SEQUENCE [LARGE SCALE GENOMIC DNA]</scope>
    <source>
        <strain evidence="7">CGMCC 1.10789</strain>
    </source>
</reference>
<dbReference type="CDD" id="cd01949">
    <property type="entry name" value="GGDEF"/>
    <property type="match status" value="1"/>
</dbReference>
<dbReference type="GO" id="GO:0052621">
    <property type="term" value="F:diguanylate cyclase activity"/>
    <property type="evidence" value="ECO:0007669"/>
    <property type="project" value="UniProtKB-EC"/>
</dbReference>
<dbReference type="GO" id="GO:0000160">
    <property type="term" value="P:phosphorelay signal transduction system"/>
    <property type="evidence" value="ECO:0007669"/>
    <property type="project" value="InterPro"/>
</dbReference>
<dbReference type="PANTHER" id="PTHR45138">
    <property type="entry name" value="REGULATORY COMPONENTS OF SENSORY TRANSDUCTION SYSTEM"/>
    <property type="match status" value="1"/>
</dbReference>
<dbReference type="FunFam" id="3.30.70.270:FF:000001">
    <property type="entry name" value="Diguanylate cyclase domain protein"/>
    <property type="match status" value="1"/>
</dbReference>
<sequence>MGKRILLVEAAASSRILWTVRLAEAGLLVAQASGMNAALATARREPPAVAVIDADLVEGQPIGLARALRALPGLSRLPVLMLAHCPGAAFRLAALAAGAAEVLEKPIAPDCLIAWIRHLLRASAREAEFTEIGPLPALEEPAERQAPERPGQIALVGAEGRAGDWGGLAGALAPHPCQRTTPARAADDLAALQGLELVAIEAAGMSEDGLVDCLARLHCLPACREAAFVVFGASGGGRAPVRLLEMRIDDLLPPGAGLAERRLRILRALAARRRRAERRAALRRGLELSVTDPLTGLANRRLALHRLAELAAAATAAEPLAVLMIDIDHFKRVNDSLGHPAGDAVLREVARRMQAAMAEGELLARVGGEEFLAILPGTRGGAARDRAEALREAVAARPIAVSPRVEARVTLSIGLAVHAGEARTGPDRAAGAAAEVMERADRALRRAKAAGRNTVTLARRAA</sequence>
<dbReference type="GO" id="GO:1902201">
    <property type="term" value="P:negative regulation of bacterial-type flagellum-dependent cell motility"/>
    <property type="evidence" value="ECO:0007669"/>
    <property type="project" value="TreeGrafter"/>
</dbReference>
<dbReference type="PROSITE" id="PS50110">
    <property type="entry name" value="RESPONSE_REGULATORY"/>
    <property type="match status" value="1"/>
</dbReference>
<dbReference type="STRING" id="990712.SAMN05216257_102441"/>
<dbReference type="InterPro" id="IPR000160">
    <property type="entry name" value="GGDEF_dom"/>
</dbReference>
<dbReference type="Gene3D" id="3.40.50.2300">
    <property type="match status" value="1"/>
</dbReference>
<dbReference type="Proteomes" id="UP000199328">
    <property type="component" value="Unassembled WGS sequence"/>
</dbReference>
<name>A0A1G9B943_9RHOB</name>
<evidence type="ECO:0000259" key="4">
    <source>
        <dbReference type="PROSITE" id="PS50110"/>
    </source>
</evidence>
<dbReference type="EMBL" id="FNFV01000002">
    <property type="protein sequence ID" value="SDK35624.1"/>
    <property type="molecule type" value="Genomic_DNA"/>
</dbReference>
<gene>
    <name evidence="6" type="ORF">SAMN05216257_102441</name>
</gene>